<dbReference type="GO" id="GO:0030247">
    <property type="term" value="F:polysaccharide binding"/>
    <property type="evidence" value="ECO:0007669"/>
    <property type="project" value="InterPro"/>
</dbReference>
<dbReference type="GO" id="GO:0005524">
    <property type="term" value="F:ATP binding"/>
    <property type="evidence" value="ECO:0007669"/>
    <property type="project" value="UniProtKB-UniRule"/>
</dbReference>
<dbReference type="PROSITE" id="PS00108">
    <property type="entry name" value="PROTEIN_KINASE_ST"/>
    <property type="match status" value="1"/>
</dbReference>
<dbReference type="InterPro" id="IPR001245">
    <property type="entry name" value="Ser-Thr/Tyr_kinase_cat_dom"/>
</dbReference>
<keyword evidence="11" id="KW-0325">Glycoprotein</keyword>
<keyword evidence="6" id="KW-0547">Nucleotide-binding</keyword>
<dbReference type="FunFam" id="1.10.510.10:FF:000590">
    <property type="entry name" value="PR5-like receptor kinase"/>
    <property type="match status" value="1"/>
</dbReference>
<proteinExistence type="predicted"/>
<sequence length="698" mass="77627">MLIPLRNRAAAIIQTGINNPENRVGVGDVGDEVPSRIDLNYSLVIATNKLVFLNTTTRATASGDGDFFHNCAPSRCSEEGTEIRFPFRLATSPQSCGAPGLELACSREADTILLHPILGLCKVTAIDYRYGGLNVIPLEESWTRCPLQKISTTNLSTSVYIPDSYGGEIANLVRCSRELIPTEKTGTRPGLGDSIVGPISCLSNTSQFIYLMDGSEPMYILPLDCTVVSNGILMPADYDIKSTMLFTDRARRVIAFGETTLTWSVPNMTDICLDCERNGQGIPADSAHNAGKHSASAKKQELCLPPKFLIMLEQPYQEAQGCSRVKVIAATSSVATFVVLLLTAATALYRSLKSKVDEEAYGTSKPTRYTFSEVKKVTRRFKDRLGQGGFGSVYKGQLANGVPVAVKMLENSKSDGEEFMNEVATIGRIHHANVVRLLGFCSDGTRRALIYEFMPNGSLEKYIFADESDICRELLAPNKMLEIASGIARGIEYLHQGCNQRILHFDIKPHNILLDYSFSPKISDFGLAKLCTRDHSIVTLTAARGTMGYIAPELYSRNFGRISSKSDVYSFGMLVLEMVSGRRNSDPWIENQNEVYIPEWIYEKISTEQELESSREMAQEEKDTLNKKSNVKLFGVVVTEGYDIRFHNRLQIGRVQVMEKVVATYRVLPPFLNISPFRDFDMDYIRSKIDESHSKIRL</sequence>
<keyword evidence="9" id="KW-1133">Transmembrane helix</keyword>
<evidence type="ECO:0000259" key="12">
    <source>
        <dbReference type="PROSITE" id="PS50011"/>
    </source>
</evidence>
<keyword evidence="10" id="KW-0472">Membrane</keyword>
<reference evidence="13" key="1">
    <citation type="submission" date="2015-06" db="UniProtKB">
        <authorList>
            <consortium name="EnsemblPlants"/>
        </authorList>
    </citation>
    <scope>IDENTIFICATION</scope>
</reference>
<protein>
    <submittedName>
        <fullName evidence="13">Putative receptor-like protein kinase</fullName>
    </submittedName>
</protein>
<evidence type="ECO:0000256" key="4">
    <source>
        <dbReference type="ARBA" id="ARBA00022692"/>
    </source>
</evidence>
<dbReference type="AlphaFoldDB" id="N1R2N4"/>
<keyword evidence="7" id="KW-0418">Kinase</keyword>
<dbReference type="PANTHER" id="PTHR27009">
    <property type="entry name" value="RUST RESISTANCE KINASE LR10-RELATED"/>
    <property type="match status" value="1"/>
</dbReference>
<feature type="domain" description="Protein kinase" evidence="12">
    <location>
        <begin position="379"/>
        <end position="650"/>
    </location>
</feature>
<evidence type="ECO:0000256" key="1">
    <source>
        <dbReference type="ARBA" id="ARBA00004479"/>
    </source>
</evidence>
<evidence type="ECO:0000256" key="6">
    <source>
        <dbReference type="ARBA" id="ARBA00022741"/>
    </source>
</evidence>
<evidence type="ECO:0000256" key="9">
    <source>
        <dbReference type="ARBA" id="ARBA00022989"/>
    </source>
</evidence>
<evidence type="ECO:0000256" key="3">
    <source>
        <dbReference type="ARBA" id="ARBA00022679"/>
    </source>
</evidence>
<organism evidence="13">
    <name type="scientific">Aegilops tauschii</name>
    <name type="common">Tausch's goatgrass</name>
    <name type="synonym">Aegilops squarrosa</name>
    <dbReference type="NCBI Taxonomy" id="37682"/>
    <lineage>
        <taxon>Eukaryota</taxon>
        <taxon>Viridiplantae</taxon>
        <taxon>Streptophyta</taxon>
        <taxon>Embryophyta</taxon>
        <taxon>Tracheophyta</taxon>
        <taxon>Spermatophyta</taxon>
        <taxon>Magnoliopsida</taxon>
        <taxon>Liliopsida</taxon>
        <taxon>Poales</taxon>
        <taxon>Poaceae</taxon>
        <taxon>BOP clade</taxon>
        <taxon>Pooideae</taxon>
        <taxon>Triticodae</taxon>
        <taxon>Triticeae</taxon>
        <taxon>Triticinae</taxon>
        <taxon>Aegilops</taxon>
    </lineage>
</organism>
<dbReference type="EnsemblPlants" id="EMT13688">
    <property type="protein sequence ID" value="EMT13688"/>
    <property type="gene ID" value="F775_17483"/>
</dbReference>
<keyword evidence="4" id="KW-0812">Transmembrane</keyword>
<dbReference type="InterPro" id="IPR017441">
    <property type="entry name" value="Protein_kinase_ATP_BS"/>
</dbReference>
<accession>N1R2N4</accession>
<dbReference type="Gene3D" id="3.30.200.20">
    <property type="entry name" value="Phosphorylase Kinase, domain 1"/>
    <property type="match status" value="1"/>
</dbReference>
<dbReference type="InterPro" id="IPR045874">
    <property type="entry name" value="LRK10/LRL21-25-like"/>
</dbReference>
<dbReference type="GO" id="GO:0016020">
    <property type="term" value="C:membrane"/>
    <property type="evidence" value="ECO:0007669"/>
    <property type="project" value="UniProtKB-SubCell"/>
</dbReference>
<evidence type="ECO:0000256" key="8">
    <source>
        <dbReference type="ARBA" id="ARBA00022840"/>
    </source>
</evidence>
<evidence type="ECO:0000256" key="7">
    <source>
        <dbReference type="ARBA" id="ARBA00022777"/>
    </source>
</evidence>
<dbReference type="InterPro" id="IPR011009">
    <property type="entry name" value="Kinase-like_dom_sf"/>
</dbReference>
<dbReference type="Gene3D" id="1.10.510.10">
    <property type="entry name" value="Transferase(Phosphotransferase) domain 1"/>
    <property type="match status" value="1"/>
</dbReference>
<dbReference type="PROSITE" id="PS50011">
    <property type="entry name" value="PROTEIN_KINASE_DOM"/>
    <property type="match status" value="1"/>
</dbReference>
<dbReference type="FunFam" id="3.30.200.20:FF:000178">
    <property type="entry name" value="serine/threonine-protein kinase PBS1-like"/>
    <property type="match status" value="1"/>
</dbReference>
<dbReference type="Pfam" id="PF13947">
    <property type="entry name" value="GUB_WAK_bind"/>
    <property type="match status" value="1"/>
</dbReference>
<keyword evidence="5" id="KW-0732">Signal</keyword>
<evidence type="ECO:0000256" key="2">
    <source>
        <dbReference type="ARBA" id="ARBA00022527"/>
    </source>
</evidence>
<keyword evidence="8" id="KW-0067">ATP-binding</keyword>
<dbReference type="PROSITE" id="PS00107">
    <property type="entry name" value="PROTEIN_KINASE_ATP"/>
    <property type="match status" value="1"/>
</dbReference>
<dbReference type="GO" id="GO:0004674">
    <property type="term" value="F:protein serine/threonine kinase activity"/>
    <property type="evidence" value="ECO:0007669"/>
    <property type="project" value="UniProtKB-KW"/>
</dbReference>
<evidence type="ECO:0000256" key="5">
    <source>
        <dbReference type="ARBA" id="ARBA00022729"/>
    </source>
</evidence>
<keyword evidence="2" id="KW-0723">Serine/threonine-protein kinase</keyword>
<dbReference type="SMART" id="SM00220">
    <property type="entry name" value="S_TKc"/>
    <property type="match status" value="1"/>
</dbReference>
<dbReference type="SUPFAM" id="SSF56112">
    <property type="entry name" value="Protein kinase-like (PK-like)"/>
    <property type="match status" value="1"/>
</dbReference>
<evidence type="ECO:0000313" key="13">
    <source>
        <dbReference type="EnsemblPlants" id="EMT13688"/>
    </source>
</evidence>
<dbReference type="InterPro" id="IPR000719">
    <property type="entry name" value="Prot_kinase_dom"/>
</dbReference>
<dbReference type="InterPro" id="IPR008271">
    <property type="entry name" value="Ser/Thr_kinase_AS"/>
</dbReference>
<dbReference type="Pfam" id="PF07714">
    <property type="entry name" value="PK_Tyr_Ser-Thr"/>
    <property type="match status" value="1"/>
</dbReference>
<name>N1R2N4_AEGTA</name>
<keyword evidence="3" id="KW-0808">Transferase</keyword>
<evidence type="ECO:0000256" key="11">
    <source>
        <dbReference type="ARBA" id="ARBA00023180"/>
    </source>
</evidence>
<evidence type="ECO:0000256" key="10">
    <source>
        <dbReference type="ARBA" id="ARBA00023136"/>
    </source>
</evidence>
<dbReference type="InterPro" id="IPR025287">
    <property type="entry name" value="WAK_GUB"/>
</dbReference>
<comment type="subcellular location">
    <subcellularLocation>
        <location evidence="1">Membrane</location>
        <topology evidence="1">Single-pass type I membrane protein</topology>
    </subcellularLocation>
</comment>